<evidence type="ECO:0000259" key="7">
    <source>
        <dbReference type="PROSITE" id="PS50157"/>
    </source>
</evidence>
<dbReference type="GO" id="GO:0000978">
    <property type="term" value="F:RNA polymerase II cis-regulatory region sequence-specific DNA binding"/>
    <property type="evidence" value="ECO:0007669"/>
    <property type="project" value="TreeGrafter"/>
</dbReference>
<sequence>MAVARCRWTYAGERQCKYTCTDLNALSEHVVSQHVTDEHVDPKAHFACGWPGCAALPERFSGLKDCCLARHMRTHAPAYGPWACSCGAVFLSYNEYEDHQRRVHKQCALCGKYGPAPAFPDTPALLAHYRTAHHVDTPHVCRLGHDFECDDYDPETEKRPPVRGERPPSNPFLHGDEDKKKKKKKKKRNRYRAPVPATPAKATFRCQWDDCRLEYKKAEKLAEHVDKHIAAAVDSKPPADNLTCKWGECTRTFTEEGWLELHLSSDHLARAQVRYYCKRRDCPAAFQTQQQLDQHAQSHEDAKRDQVTRLYALPEHLQLTGAPPVVSNPEPASDDESGLVDDNDDNDDNAEPAPAPGSLGVQHAATEVAQKTSSGSVRGKGGPGAQQKARGGGRGRAPQAGDRGRGQAGDRGHGQAGGRKRGRGRGRSGKHEKREVGDQAAPAGKPSKTPEDALLNQAPPAMPKTTRSADESDDAR</sequence>
<dbReference type="Gene3D" id="3.30.160.60">
    <property type="entry name" value="Classic Zinc Finger"/>
    <property type="match status" value="2"/>
</dbReference>
<accession>A0A165F7S7</accession>
<feature type="compositionally biased region" description="Basic residues" evidence="6">
    <location>
        <begin position="180"/>
        <end position="191"/>
    </location>
</feature>
<proteinExistence type="predicted"/>
<evidence type="ECO:0000256" key="5">
    <source>
        <dbReference type="PROSITE-ProRule" id="PRU00042"/>
    </source>
</evidence>
<dbReference type="InterPro" id="IPR050329">
    <property type="entry name" value="GLI_C2H2-zinc-finger"/>
</dbReference>
<keyword evidence="1" id="KW-0479">Metal-binding</keyword>
<dbReference type="InParanoid" id="A0A165F7S7"/>
<evidence type="ECO:0000313" key="9">
    <source>
        <dbReference type="Proteomes" id="UP000077266"/>
    </source>
</evidence>
<evidence type="ECO:0000256" key="4">
    <source>
        <dbReference type="ARBA" id="ARBA00022833"/>
    </source>
</evidence>
<dbReference type="PANTHER" id="PTHR19818:SF139">
    <property type="entry name" value="PAIR-RULE PROTEIN ODD-PAIRED"/>
    <property type="match status" value="1"/>
</dbReference>
<feature type="region of interest" description="Disordered" evidence="6">
    <location>
        <begin position="318"/>
        <end position="476"/>
    </location>
</feature>
<dbReference type="PANTHER" id="PTHR19818">
    <property type="entry name" value="ZINC FINGER PROTEIN ZIC AND GLI"/>
    <property type="match status" value="1"/>
</dbReference>
<evidence type="ECO:0000256" key="2">
    <source>
        <dbReference type="ARBA" id="ARBA00022737"/>
    </source>
</evidence>
<dbReference type="EMBL" id="KV426097">
    <property type="protein sequence ID" value="KZV88541.1"/>
    <property type="molecule type" value="Genomic_DNA"/>
</dbReference>
<keyword evidence="4" id="KW-0862">Zinc</keyword>
<feature type="compositionally biased region" description="Basic and acidic residues" evidence="6">
    <location>
        <begin position="155"/>
        <end position="166"/>
    </location>
</feature>
<feature type="region of interest" description="Disordered" evidence="6">
    <location>
        <begin position="154"/>
        <end position="195"/>
    </location>
</feature>
<evidence type="ECO:0000256" key="1">
    <source>
        <dbReference type="ARBA" id="ARBA00022723"/>
    </source>
</evidence>
<protein>
    <recommendedName>
        <fullName evidence="7">C2H2-type domain-containing protein</fullName>
    </recommendedName>
</protein>
<keyword evidence="9" id="KW-1185">Reference proteome</keyword>
<dbReference type="AlphaFoldDB" id="A0A165F7S7"/>
<dbReference type="PROSITE" id="PS50157">
    <property type="entry name" value="ZINC_FINGER_C2H2_2"/>
    <property type="match status" value="1"/>
</dbReference>
<gene>
    <name evidence="8" type="ORF">EXIGLDRAFT_772586</name>
</gene>
<dbReference type="InterPro" id="IPR013087">
    <property type="entry name" value="Znf_C2H2_type"/>
</dbReference>
<feature type="domain" description="C2H2-type" evidence="7">
    <location>
        <begin position="275"/>
        <end position="304"/>
    </location>
</feature>
<dbReference type="GO" id="GO:0008270">
    <property type="term" value="F:zinc ion binding"/>
    <property type="evidence" value="ECO:0007669"/>
    <property type="project" value="UniProtKB-KW"/>
</dbReference>
<keyword evidence="3 5" id="KW-0863">Zinc-finger</keyword>
<dbReference type="PROSITE" id="PS00028">
    <property type="entry name" value="ZINC_FINGER_C2H2_1"/>
    <property type="match status" value="3"/>
</dbReference>
<evidence type="ECO:0000313" key="8">
    <source>
        <dbReference type="EMBL" id="KZV88541.1"/>
    </source>
</evidence>
<dbReference type="GO" id="GO:0000981">
    <property type="term" value="F:DNA-binding transcription factor activity, RNA polymerase II-specific"/>
    <property type="evidence" value="ECO:0007669"/>
    <property type="project" value="TreeGrafter"/>
</dbReference>
<feature type="compositionally biased region" description="Acidic residues" evidence="6">
    <location>
        <begin position="332"/>
        <end position="350"/>
    </location>
</feature>
<reference evidence="8 9" key="1">
    <citation type="journal article" date="2016" name="Mol. Biol. Evol.">
        <title>Comparative Genomics of Early-Diverging Mushroom-Forming Fungi Provides Insights into the Origins of Lignocellulose Decay Capabilities.</title>
        <authorList>
            <person name="Nagy L.G."/>
            <person name="Riley R."/>
            <person name="Tritt A."/>
            <person name="Adam C."/>
            <person name="Daum C."/>
            <person name="Floudas D."/>
            <person name="Sun H."/>
            <person name="Yadav J.S."/>
            <person name="Pangilinan J."/>
            <person name="Larsson K.H."/>
            <person name="Matsuura K."/>
            <person name="Barry K."/>
            <person name="Labutti K."/>
            <person name="Kuo R."/>
            <person name="Ohm R.A."/>
            <person name="Bhattacharya S.S."/>
            <person name="Shirouzu T."/>
            <person name="Yoshinaga Y."/>
            <person name="Martin F.M."/>
            <person name="Grigoriev I.V."/>
            <person name="Hibbett D.S."/>
        </authorList>
    </citation>
    <scope>NUCLEOTIDE SEQUENCE [LARGE SCALE GENOMIC DNA]</scope>
    <source>
        <strain evidence="8 9">HHB12029</strain>
    </source>
</reference>
<evidence type="ECO:0000256" key="3">
    <source>
        <dbReference type="ARBA" id="ARBA00022771"/>
    </source>
</evidence>
<evidence type="ECO:0000256" key="6">
    <source>
        <dbReference type="SAM" id="MobiDB-lite"/>
    </source>
</evidence>
<feature type="compositionally biased region" description="Basic residues" evidence="6">
    <location>
        <begin position="418"/>
        <end position="431"/>
    </location>
</feature>
<name>A0A165F7S7_EXIGL</name>
<feature type="compositionally biased region" description="Basic and acidic residues" evidence="6">
    <location>
        <begin position="467"/>
        <end position="476"/>
    </location>
</feature>
<dbReference type="SMART" id="SM00355">
    <property type="entry name" value="ZnF_C2H2"/>
    <property type="match status" value="7"/>
</dbReference>
<dbReference type="Proteomes" id="UP000077266">
    <property type="component" value="Unassembled WGS sequence"/>
</dbReference>
<organism evidence="8 9">
    <name type="scientific">Exidia glandulosa HHB12029</name>
    <dbReference type="NCBI Taxonomy" id="1314781"/>
    <lineage>
        <taxon>Eukaryota</taxon>
        <taxon>Fungi</taxon>
        <taxon>Dikarya</taxon>
        <taxon>Basidiomycota</taxon>
        <taxon>Agaricomycotina</taxon>
        <taxon>Agaricomycetes</taxon>
        <taxon>Auriculariales</taxon>
        <taxon>Exidiaceae</taxon>
        <taxon>Exidia</taxon>
    </lineage>
</organism>
<feature type="compositionally biased region" description="Basic and acidic residues" evidence="6">
    <location>
        <begin position="402"/>
        <end position="413"/>
    </location>
</feature>
<keyword evidence="2" id="KW-0677">Repeat</keyword>
<dbReference type="GO" id="GO:0005634">
    <property type="term" value="C:nucleus"/>
    <property type="evidence" value="ECO:0007669"/>
    <property type="project" value="UniProtKB-ARBA"/>
</dbReference>
<dbReference type="GO" id="GO:0010557">
    <property type="term" value="P:positive regulation of macromolecule biosynthetic process"/>
    <property type="evidence" value="ECO:0007669"/>
    <property type="project" value="UniProtKB-ARBA"/>
</dbReference>
<feature type="compositionally biased region" description="Gly residues" evidence="6">
    <location>
        <begin position="378"/>
        <end position="395"/>
    </location>
</feature>